<reference evidence="1" key="1">
    <citation type="submission" date="2023-06" db="EMBL/GenBank/DDBJ databases">
        <title>Genomic Diversity of Vibrio spp. and Metagenomic Analysis of Pathogens in Florida Gulf Coastal Waters Following Hurricane Ian.</title>
        <authorList>
            <person name="Brumfield K.D."/>
        </authorList>
    </citation>
    <scope>NUCLEOTIDE SEQUENCE</scope>
    <source>
        <strain evidence="1">WBS2B-138</strain>
    </source>
</reference>
<sequence length="267" mass="29991">MTKEFKDIKASAIKSFVDSIPFKDSPVYEFKVTADKSLAVAQKAKDDSFNEPCLDNVVLTAELSRGAWTVGKEFQREKLTERNPSDDRKMIHIILESPHVDEFKHQPAIPAAGATGRNIIQCLEVALSNHSPNTIQDGVYSITLVNAIQHQASLGVKPIYFRDAIFREMWKSGYRELFKARLLNYLAKGDIIINACTCGKTTSKQLKLREDVQVTIDAALGTLPFSIPLIRFEHPSVWGRILNTANKYGTEANFLWKAESKAYKKLS</sequence>
<proteinExistence type="predicted"/>
<comment type="caution">
    <text evidence="1">The sequence shown here is derived from an EMBL/GenBank/DDBJ whole genome shotgun (WGS) entry which is preliminary data.</text>
</comment>
<name>A0AAW8Q1N3_VIBPH</name>
<dbReference type="RefSeq" id="WP_311020478.1">
    <property type="nucleotide sequence ID" value="NZ_JAUHGG010000003.1"/>
</dbReference>
<evidence type="ECO:0000313" key="2">
    <source>
        <dbReference type="Proteomes" id="UP001253193"/>
    </source>
</evidence>
<accession>A0AAW8Q1N3</accession>
<gene>
    <name evidence="1" type="ORF">QX249_12925</name>
</gene>
<protein>
    <submittedName>
        <fullName evidence="1">Uncharacterized protein</fullName>
    </submittedName>
</protein>
<organism evidence="1 2">
    <name type="scientific">Vibrio parahaemolyticus</name>
    <dbReference type="NCBI Taxonomy" id="670"/>
    <lineage>
        <taxon>Bacteria</taxon>
        <taxon>Pseudomonadati</taxon>
        <taxon>Pseudomonadota</taxon>
        <taxon>Gammaproteobacteria</taxon>
        <taxon>Vibrionales</taxon>
        <taxon>Vibrionaceae</taxon>
        <taxon>Vibrio</taxon>
    </lineage>
</organism>
<dbReference type="Proteomes" id="UP001253193">
    <property type="component" value="Unassembled WGS sequence"/>
</dbReference>
<dbReference type="EMBL" id="JAUHGG010000003">
    <property type="protein sequence ID" value="MDS1821569.1"/>
    <property type="molecule type" value="Genomic_DNA"/>
</dbReference>
<dbReference type="AlphaFoldDB" id="A0AAW8Q1N3"/>
<evidence type="ECO:0000313" key="1">
    <source>
        <dbReference type="EMBL" id="MDS1821569.1"/>
    </source>
</evidence>